<gene>
    <name evidence="1" type="ORF">BDV26DRAFT_294362</name>
</gene>
<accession>A0A5N7B4M6</accession>
<reference evidence="1 2" key="1">
    <citation type="submission" date="2019-04" db="EMBL/GenBank/DDBJ databases">
        <title>Friends and foes A comparative genomics studyof 23 Aspergillus species from section Flavi.</title>
        <authorList>
            <consortium name="DOE Joint Genome Institute"/>
            <person name="Kjaerbolling I."/>
            <person name="Vesth T."/>
            <person name="Frisvad J.C."/>
            <person name="Nybo J.L."/>
            <person name="Theobald S."/>
            <person name="Kildgaard S."/>
            <person name="Isbrandt T."/>
            <person name="Kuo A."/>
            <person name="Sato A."/>
            <person name="Lyhne E.K."/>
            <person name="Kogle M.E."/>
            <person name="Wiebenga A."/>
            <person name="Kun R.S."/>
            <person name="Lubbers R.J."/>
            <person name="Makela M.R."/>
            <person name="Barry K."/>
            <person name="Chovatia M."/>
            <person name="Clum A."/>
            <person name="Daum C."/>
            <person name="Haridas S."/>
            <person name="He G."/>
            <person name="LaButti K."/>
            <person name="Lipzen A."/>
            <person name="Mondo S."/>
            <person name="Riley R."/>
            <person name="Salamov A."/>
            <person name="Simmons B.A."/>
            <person name="Magnuson J.K."/>
            <person name="Henrissat B."/>
            <person name="Mortensen U.H."/>
            <person name="Larsen T.O."/>
            <person name="Devries R.P."/>
            <person name="Grigoriev I.V."/>
            <person name="Machida M."/>
            <person name="Baker S.E."/>
            <person name="Andersen M.R."/>
        </authorList>
    </citation>
    <scope>NUCLEOTIDE SEQUENCE [LARGE SCALE GENOMIC DNA]</scope>
    <source>
        <strain evidence="1 2">IBT 29228</strain>
    </source>
</reference>
<organism evidence="1 2">
    <name type="scientific">Aspergillus bertholletiae</name>
    <dbReference type="NCBI Taxonomy" id="1226010"/>
    <lineage>
        <taxon>Eukaryota</taxon>
        <taxon>Fungi</taxon>
        <taxon>Dikarya</taxon>
        <taxon>Ascomycota</taxon>
        <taxon>Pezizomycotina</taxon>
        <taxon>Eurotiomycetes</taxon>
        <taxon>Eurotiomycetidae</taxon>
        <taxon>Eurotiales</taxon>
        <taxon>Aspergillaceae</taxon>
        <taxon>Aspergillus</taxon>
        <taxon>Aspergillus subgen. Circumdati</taxon>
    </lineage>
</organism>
<protein>
    <submittedName>
        <fullName evidence="1">Uncharacterized protein</fullName>
    </submittedName>
</protein>
<name>A0A5N7B4M6_9EURO</name>
<evidence type="ECO:0000313" key="1">
    <source>
        <dbReference type="EMBL" id="KAE8376130.1"/>
    </source>
</evidence>
<dbReference type="EMBL" id="ML736246">
    <property type="protein sequence ID" value="KAE8376130.1"/>
    <property type="molecule type" value="Genomic_DNA"/>
</dbReference>
<keyword evidence="2" id="KW-1185">Reference proteome</keyword>
<sequence length="126" mass="14253">MPDGSRRERKVRLQPELPWYDDALSEFPFTTMCLVLGLLRDNGDGDANTTNSNRTRPGDVQLQPLSTVFRGDCTEYGLVILDISDLESGVKYGIVAFPFSYMAEVHYRGEDHDWDPVEDPLPSERA</sequence>
<proteinExistence type="predicted"/>
<dbReference type="OrthoDB" id="3515175at2759"/>
<dbReference type="Proteomes" id="UP000326198">
    <property type="component" value="Unassembled WGS sequence"/>
</dbReference>
<dbReference type="AlphaFoldDB" id="A0A5N7B4M6"/>
<evidence type="ECO:0000313" key="2">
    <source>
        <dbReference type="Proteomes" id="UP000326198"/>
    </source>
</evidence>